<gene>
    <name evidence="1" type="ORF">DYBT9275_04071</name>
</gene>
<reference evidence="1" key="1">
    <citation type="submission" date="2021-04" db="EMBL/GenBank/DDBJ databases">
        <authorList>
            <person name="Rodrigo-Torres L."/>
            <person name="Arahal R. D."/>
            <person name="Lucena T."/>
        </authorList>
    </citation>
    <scope>NUCLEOTIDE SEQUENCE</scope>
    <source>
        <strain evidence="1">CECT 9275</strain>
    </source>
</reference>
<dbReference type="SUPFAM" id="SSF117396">
    <property type="entry name" value="TM1631-like"/>
    <property type="match status" value="1"/>
</dbReference>
<keyword evidence="2" id="KW-1185">Reference proteome</keyword>
<dbReference type="AlphaFoldDB" id="A0A916JF54"/>
<comment type="caution">
    <text evidence="1">The sequence shown here is derived from an EMBL/GenBank/DDBJ whole genome shotgun (WGS) entry which is preliminary data.</text>
</comment>
<dbReference type="InterPro" id="IPR002763">
    <property type="entry name" value="DUF72"/>
</dbReference>
<name>A0A916JF54_9BACT</name>
<dbReference type="InterPro" id="IPR036520">
    <property type="entry name" value="UPF0759_sf"/>
</dbReference>
<protein>
    <recommendedName>
        <fullName evidence="3">DUF72 domain-containing protein</fullName>
    </recommendedName>
</protein>
<proteinExistence type="predicted"/>
<dbReference type="Proteomes" id="UP000680038">
    <property type="component" value="Unassembled WGS sequence"/>
</dbReference>
<dbReference type="EMBL" id="CAJRAF010000002">
    <property type="protein sequence ID" value="CAG5007549.1"/>
    <property type="molecule type" value="Genomic_DNA"/>
</dbReference>
<organism evidence="1 2">
    <name type="scientific">Dyadobacter helix</name>
    <dbReference type="NCBI Taxonomy" id="2822344"/>
    <lineage>
        <taxon>Bacteria</taxon>
        <taxon>Pseudomonadati</taxon>
        <taxon>Bacteroidota</taxon>
        <taxon>Cytophagia</taxon>
        <taxon>Cytophagales</taxon>
        <taxon>Spirosomataceae</taxon>
        <taxon>Dyadobacter</taxon>
    </lineage>
</organism>
<dbReference type="PANTHER" id="PTHR30348">
    <property type="entry name" value="UNCHARACTERIZED PROTEIN YECE"/>
    <property type="match status" value="1"/>
</dbReference>
<sequence length="300" mass="34545">MDFGSVPNAKERTFQLPPDAVSNEKILSGKRSGPLHIYVGCAKWGSDDLKNFYPRGVKDELAYYATQFDCVELNASWYSIPAVKDIVSWCSKTPEDFRFFPKIYKGISHTNRLLGVEALSTEFLTRMAHFGPKLATIFLQMHEQFDPSQCRALIRFLQNWPAAVPLAVELRHEEWFDGSWNSDDLFAILENRKIPLIITDTAGRRDLLHMRLTSPAAFIRYTGANADSDFTRLDEWAERIKIWADHGLENLYFFVHQNNEEITTHLAAHFIKKLNTLVNCNLRVPKTQPYNILPNLFGEF</sequence>
<dbReference type="RefSeq" id="WP_215240486.1">
    <property type="nucleotide sequence ID" value="NZ_CAJRAF010000002.1"/>
</dbReference>
<dbReference type="Gene3D" id="3.20.20.410">
    <property type="entry name" value="Protein of unknown function UPF0759"/>
    <property type="match status" value="1"/>
</dbReference>
<accession>A0A916JF54</accession>
<evidence type="ECO:0008006" key="3">
    <source>
        <dbReference type="Google" id="ProtNLM"/>
    </source>
</evidence>
<evidence type="ECO:0000313" key="1">
    <source>
        <dbReference type="EMBL" id="CAG5007549.1"/>
    </source>
</evidence>
<dbReference type="Pfam" id="PF01904">
    <property type="entry name" value="DUF72"/>
    <property type="match status" value="1"/>
</dbReference>
<dbReference type="PANTHER" id="PTHR30348:SF9">
    <property type="entry name" value="UPF0759 PROTEIN YECE"/>
    <property type="match status" value="1"/>
</dbReference>
<evidence type="ECO:0000313" key="2">
    <source>
        <dbReference type="Proteomes" id="UP000680038"/>
    </source>
</evidence>